<proteinExistence type="predicted"/>
<feature type="region of interest" description="Disordered" evidence="1">
    <location>
        <begin position="210"/>
        <end position="273"/>
    </location>
</feature>
<feature type="compositionally biased region" description="Basic residues" evidence="1">
    <location>
        <begin position="7"/>
        <end position="18"/>
    </location>
</feature>
<dbReference type="EMBL" id="DS231917">
    <property type="protein sequence ID" value="EDS26200.1"/>
    <property type="molecule type" value="Genomic_DNA"/>
</dbReference>
<feature type="region of interest" description="Disordered" evidence="1">
    <location>
        <begin position="681"/>
        <end position="701"/>
    </location>
</feature>
<feature type="compositionally biased region" description="Polar residues" evidence="1">
    <location>
        <begin position="211"/>
        <end position="221"/>
    </location>
</feature>
<dbReference type="KEGG" id="cqu:CpipJ_CPIJ005478"/>
<dbReference type="EnsemblMetazoa" id="CPIJ005478-RA">
    <property type="protein sequence ID" value="CPIJ005478-PA"/>
    <property type="gene ID" value="CPIJ005478"/>
</dbReference>
<sequence length="701" mass="77883">MPEHKRFQSKQKTWRKSTRAGTQPVPIKTNPGGGPLAPEHKRLQSKQKNLAEVPSRRNATEQFLAEVSSRRNATGSNQYKSWRRSPRAGTQTVPKNNPGGGPLTPEHKRFQSKQKTWQKSTRAGTQPVPINTNPGGGPLAPEHNRFQSEQILAEVSSRRNATGSNKYKSWRRSPRAGTQPVPINTNPGGGPLAPERNRFQSIQILAEVSSRRNATGSNQYKSWRRSPRAGTQTVPKNNPGGGPLTPEHKRFQSKQKPGGGPLAPEHNRSTINCGTPGRIANVETWPPSGGIAPSRTTEIARLLRAKDEPERGRDTLTHAQARVAFQLSLPTASAVQSDALQFSVRYGLRNLAQKLRVMELNCKQQIAAGRSKGTVPSPRMDINVDTNPKIPFLAKGIKHSALFIYGLSLFDDNLAEVKRFCEANEGAELNRFELNYSNLDRRELFRILHNTEARRDPIGELNGYLEEKLISYGYFLVSQANPLMLPPCSQTTATFRIHFLVIPANIHTCDPNAQTAFESGRMKMVLLRPVPAGKPFVESFGPNWRSSNPEPRPPGMRCILDLDYRGLPAATRCSTGQMGFSNRCDDQDQALHKQRCTDVEVIVPTPDFSGWKASAHSEQDPRRLSFGHSAYMPEQVWYLVDQITSRTSSDPSQDTLIASHVVRVGHVQQVGLRKIKSSKLSRPDINDSYDRPSATTVARES</sequence>
<feature type="region of interest" description="Disordered" evidence="1">
    <location>
        <begin position="1"/>
        <end position="143"/>
    </location>
</feature>
<keyword evidence="4" id="KW-1185">Reference proteome</keyword>
<name>B0WFG3_CULQU</name>
<feature type="compositionally biased region" description="Polar residues" evidence="1">
    <location>
        <begin position="113"/>
        <end position="133"/>
    </location>
</feature>
<evidence type="ECO:0000313" key="4">
    <source>
        <dbReference type="Proteomes" id="UP000002320"/>
    </source>
</evidence>
<protein>
    <submittedName>
        <fullName evidence="2 3">Uncharacterized protein</fullName>
    </submittedName>
</protein>
<feature type="compositionally biased region" description="Basic and acidic residues" evidence="1">
    <location>
        <begin position="681"/>
        <end position="690"/>
    </location>
</feature>
<reference evidence="2" key="1">
    <citation type="submission" date="2007-03" db="EMBL/GenBank/DDBJ databases">
        <title>Annotation of Culex pipiens quinquefasciatus.</title>
        <authorList>
            <consortium name="The Broad Institute Genome Sequencing Platform"/>
            <person name="Atkinson P.W."/>
            <person name="Hemingway J."/>
            <person name="Christensen B.M."/>
            <person name="Higgs S."/>
            <person name="Kodira C."/>
            <person name="Hannick L."/>
            <person name="Megy K."/>
            <person name="O'Leary S."/>
            <person name="Pearson M."/>
            <person name="Haas B.J."/>
            <person name="Mauceli E."/>
            <person name="Wortman J.R."/>
            <person name="Lee N.H."/>
            <person name="Guigo R."/>
            <person name="Stanke M."/>
            <person name="Alvarado L."/>
            <person name="Amedeo P."/>
            <person name="Antoine C.H."/>
            <person name="Arensburger P."/>
            <person name="Bidwell S.L."/>
            <person name="Crawford M."/>
            <person name="Camaro F."/>
            <person name="Devon K."/>
            <person name="Engels R."/>
            <person name="Hammond M."/>
            <person name="Howarth C."/>
            <person name="Koehrsen M."/>
            <person name="Lawson D."/>
            <person name="Montgomery P."/>
            <person name="Nene V."/>
            <person name="Nusbaum C."/>
            <person name="Puiu D."/>
            <person name="Romero-Severson J."/>
            <person name="Severson D.W."/>
            <person name="Shumway M."/>
            <person name="Sisk P."/>
            <person name="Stolte C."/>
            <person name="Zeng Q."/>
            <person name="Eisenstadt E."/>
            <person name="Fraser-Liggett C."/>
            <person name="Strausberg R."/>
            <person name="Galagan J."/>
            <person name="Birren B."/>
            <person name="Collins F.H."/>
        </authorList>
    </citation>
    <scope>NUCLEOTIDE SEQUENCE [LARGE SCALE GENOMIC DNA]</scope>
    <source>
        <strain evidence="2">JHB</strain>
    </source>
</reference>
<organism>
    <name type="scientific">Culex quinquefasciatus</name>
    <name type="common">Southern house mosquito</name>
    <name type="synonym">Culex pungens</name>
    <dbReference type="NCBI Taxonomy" id="7176"/>
    <lineage>
        <taxon>Eukaryota</taxon>
        <taxon>Metazoa</taxon>
        <taxon>Ecdysozoa</taxon>
        <taxon>Arthropoda</taxon>
        <taxon>Hexapoda</taxon>
        <taxon>Insecta</taxon>
        <taxon>Pterygota</taxon>
        <taxon>Neoptera</taxon>
        <taxon>Endopterygota</taxon>
        <taxon>Diptera</taxon>
        <taxon>Nematocera</taxon>
        <taxon>Culicoidea</taxon>
        <taxon>Culicidae</taxon>
        <taxon>Culicinae</taxon>
        <taxon>Culicini</taxon>
        <taxon>Culex</taxon>
        <taxon>Culex</taxon>
    </lineage>
</organism>
<dbReference type="InParanoid" id="B0WFG3"/>
<dbReference type="VEuPathDB" id="VectorBase:CPIJ005478"/>
<dbReference type="Proteomes" id="UP000002320">
    <property type="component" value="Unassembled WGS sequence"/>
</dbReference>
<accession>B0WFG3</accession>
<feature type="region of interest" description="Disordered" evidence="1">
    <location>
        <begin position="155"/>
        <end position="189"/>
    </location>
</feature>
<dbReference type="HOGENOM" id="CLU_393427_0_0_1"/>
<feature type="compositionally biased region" description="Polar residues" evidence="1">
    <location>
        <begin position="158"/>
        <end position="167"/>
    </location>
</feature>
<reference evidence="3" key="2">
    <citation type="submission" date="2020-05" db="UniProtKB">
        <authorList>
            <consortium name="EnsemblMetazoa"/>
        </authorList>
    </citation>
    <scope>IDENTIFICATION</scope>
    <source>
        <strain evidence="3">JHB</strain>
    </source>
</reference>
<feature type="compositionally biased region" description="Polar residues" evidence="1">
    <location>
        <begin position="70"/>
        <end position="80"/>
    </location>
</feature>
<evidence type="ECO:0000313" key="2">
    <source>
        <dbReference type="EMBL" id="EDS26200.1"/>
    </source>
</evidence>
<evidence type="ECO:0000256" key="1">
    <source>
        <dbReference type="SAM" id="MobiDB-lite"/>
    </source>
</evidence>
<dbReference type="VEuPathDB" id="VectorBase:CQUJHB005382"/>
<gene>
    <name evidence="3" type="primary">6037547</name>
    <name evidence="2" type="ORF">CpipJ_CPIJ005478</name>
</gene>
<evidence type="ECO:0000313" key="3">
    <source>
        <dbReference type="EnsemblMetazoa" id="CPIJ005478-PA"/>
    </source>
</evidence>
<dbReference type="AlphaFoldDB" id="B0WFG3"/>